<dbReference type="CDD" id="cd07995">
    <property type="entry name" value="TPK"/>
    <property type="match status" value="1"/>
</dbReference>
<protein>
    <recommendedName>
        <fullName evidence="5">Thiamine diphosphokinase</fullName>
        <ecNumber evidence="5">2.7.6.2</ecNumber>
    </recommendedName>
</protein>
<dbReference type="InterPro" id="IPR006282">
    <property type="entry name" value="Thi_PPkinase"/>
</dbReference>
<dbReference type="InterPro" id="IPR053149">
    <property type="entry name" value="TPK"/>
</dbReference>
<sequence>MNTPQVIDLRARLDFAPDAVILAQGDYPADNGLRHMIDTAPHLIICDGAVNGLLTHSSRRPDCVIGDGDSVPMDKLAELDIPFVHISDQDTNDLTKSIKHCAERGWTRICILGGTGRREDHTIGNISLLGDYHKMGLEVRMMSDFGTFVPTEGAVTLLVEEGTQLSFFNIGGRPFSARGVKYPFEEEIFAPLWQATLNEATASEVCLLSSDVILVYVAQERKHRK</sequence>
<name>A0A1T4N4C0_PORCN</name>
<dbReference type="EMBL" id="FUWL01000017">
    <property type="protein sequence ID" value="SJZ73855.1"/>
    <property type="molecule type" value="Genomic_DNA"/>
</dbReference>
<dbReference type="GO" id="GO:0004788">
    <property type="term" value="F:thiamine diphosphokinase activity"/>
    <property type="evidence" value="ECO:0007669"/>
    <property type="project" value="UniProtKB-UniRule"/>
</dbReference>
<reference evidence="8 9" key="1">
    <citation type="submission" date="2017-02" db="EMBL/GenBank/DDBJ databases">
        <authorList>
            <person name="Peterson S.W."/>
        </authorList>
    </citation>
    <scope>NUCLEOTIDE SEQUENCE [LARGE SCALE GENOMIC DNA]</scope>
    <source>
        <strain evidence="8 9">ATCC 700135</strain>
    </source>
</reference>
<dbReference type="EC" id="2.7.6.2" evidence="5"/>
<proteinExistence type="predicted"/>
<evidence type="ECO:0000256" key="2">
    <source>
        <dbReference type="ARBA" id="ARBA00022741"/>
    </source>
</evidence>
<evidence type="ECO:0000259" key="6">
    <source>
        <dbReference type="Pfam" id="PF04263"/>
    </source>
</evidence>
<dbReference type="InterPro" id="IPR049442">
    <property type="entry name" value="Thi_PPkinase-like_C"/>
</dbReference>
<dbReference type="GO" id="GO:0006772">
    <property type="term" value="P:thiamine metabolic process"/>
    <property type="evidence" value="ECO:0007669"/>
    <property type="project" value="UniProtKB-UniRule"/>
</dbReference>
<keyword evidence="4" id="KW-0067">ATP-binding</keyword>
<feature type="domain" description="Thiamin pyrophosphokinase-like substrate-binding" evidence="7">
    <location>
        <begin position="146"/>
        <end position="216"/>
    </location>
</feature>
<feature type="domain" description="Thiamin pyrophosphokinase catalytic" evidence="6">
    <location>
        <begin position="34"/>
        <end position="139"/>
    </location>
</feature>
<dbReference type="SUPFAM" id="SSF63999">
    <property type="entry name" value="Thiamin pyrophosphokinase, catalytic domain"/>
    <property type="match status" value="1"/>
</dbReference>
<dbReference type="RefSeq" id="WP_025838304.1">
    <property type="nucleotide sequence ID" value="NZ_FUWL01000017.1"/>
</dbReference>
<dbReference type="GO" id="GO:0005524">
    <property type="term" value="F:ATP binding"/>
    <property type="evidence" value="ECO:0007669"/>
    <property type="project" value="UniProtKB-KW"/>
</dbReference>
<dbReference type="Pfam" id="PF04263">
    <property type="entry name" value="TPK_catalytic"/>
    <property type="match status" value="1"/>
</dbReference>
<gene>
    <name evidence="8" type="ORF">SAMN02745205_01772</name>
</gene>
<dbReference type="InterPro" id="IPR036759">
    <property type="entry name" value="TPK_catalytic_sf"/>
</dbReference>
<dbReference type="Pfam" id="PF21275">
    <property type="entry name" value="Thi_PPkinase_C"/>
    <property type="match status" value="1"/>
</dbReference>
<evidence type="ECO:0000256" key="5">
    <source>
        <dbReference type="NCBIfam" id="TIGR01378"/>
    </source>
</evidence>
<keyword evidence="2" id="KW-0547">Nucleotide-binding</keyword>
<organism evidence="8 9">
    <name type="scientific">Porphyromonas cangingivalis</name>
    <dbReference type="NCBI Taxonomy" id="36874"/>
    <lineage>
        <taxon>Bacteria</taxon>
        <taxon>Pseudomonadati</taxon>
        <taxon>Bacteroidota</taxon>
        <taxon>Bacteroidia</taxon>
        <taxon>Bacteroidales</taxon>
        <taxon>Porphyromonadaceae</taxon>
        <taxon>Porphyromonas</taxon>
    </lineage>
</organism>
<dbReference type="Proteomes" id="UP000189956">
    <property type="component" value="Unassembled WGS sequence"/>
</dbReference>
<dbReference type="InterPro" id="IPR007371">
    <property type="entry name" value="TPK_catalytic"/>
</dbReference>
<evidence type="ECO:0000313" key="9">
    <source>
        <dbReference type="Proteomes" id="UP000189956"/>
    </source>
</evidence>
<dbReference type="AlphaFoldDB" id="A0A1T4N4C0"/>
<dbReference type="PANTHER" id="PTHR41299:SF1">
    <property type="entry name" value="THIAMINE PYROPHOSPHOKINASE"/>
    <property type="match status" value="1"/>
</dbReference>
<keyword evidence="3 8" id="KW-0418">Kinase</keyword>
<evidence type="ECO:0000256" key="1">
    <source>
        <dbReference type="ARBA" id="ARBA00022679"/>
    </source>
</evidence>
<accession>A0A1T4N4C0</accession>
<evidence type="ECO:0000259" key="7">
    <source>
        <dbReference type="Pfam" id="PF21275"/>
    </source>
</evidence>
<dbReference type="NCBIfam" id="TIGR01378">
    <property type="entry name" value="thi_PPkinase"/>
    <property type="match status" value="1"/>
</dbReference>
<dbReference type="Gene3D" id="3.40.50.10240">
    <property type="entry name" value="Thiamin pyrophosphokinase, catalytic domain"/>
    <property type="match status" value="1"/>
</dbReference>
<dbReference type="GO" id="GO:0016301">
    <property type="term" value="F:kinase activity"/>
    <property type="evidence" value="ECO:0007669"/>
    <property type="project" value="UniProtKB-KW"/>
</dbReference>
<dbReference type="GO" id="GO:0009229">
    <property type="term" value="P:thiamine diphosphate biosynthetic process"/>
    <property type="evidence" value="ECO:0007669"/>
    <property type="project" value="InterPro"/>
</dbReference>
<dbReference type="PANTHER" id="PTHR41299">
    <property type="entry name" value="THIAMINE PYROPHOSPHOKINASE"/>
    <property type="match status" value="1"/>
</dbReference>
<evidence type="ECO:0000313" key="8">
    <source>
        <dbReference type="EMBL" id="SJZ73855.1"/>
    </source>
</evidence>
<evidence type="ECO:0000256" key="4">
    <source>
        <dbReference type="ARBA" id="ARBA00022840"/>
    </source>
</evidence>
<keyword evidence="1" id="KW-0808">Transferase</keyword>
<evidence type="ECO:0000256" key="3">
    <source>
        <dbReference type="ARBA" id="ARBA00022777"/>
    </source>
</evidence>